<evidence type="ECO:0000313" key="2">
    <source>
        <dbReference type="EMBL" id="CCA68890.1"/>
    </source>
</evidence>
<accession>G4TC60</accession>
<gene>
    <name evidence="2" type="ORF">PIIN_02750</name>
</gene>
<dbReference type="OrthoDB" id="3313081at2759"/>
<keyword evidence="3" id="KW-1185">Reference proteome</keyword>
<organism evidence="2 3">
    <name type="scientific">Serendipita indica (strain DSM 11827)</name>
    <name type="common">Root endophyte fungus</name>
    <name type="synonym">Piriformospora indica</name>
    <dbReference type="NCBI Taxonomy" id="1109443"/>
    <lineage>
        <taxon>Eukaryota</taxon>
        <taxon>Fungi</taxon>
        <taxon>Dikarya</taxon>
        <taxon>Basidiomycota</taxon>
        <taxon>Agaricomycotina</taxon>
        <taxon>Agaricomycetes</taxon>
        <taxon>Sebacinales</taxon>
        <taxon>Serendipitaceae</taxon>
        <taxon>Serendipita</taxon>
    </lineage>
</organism>
<dbReference type="EMBL" id="CAFZ01000042">
    <property type="protein sequence ID" value="CCA68890.1"/>
    <property type="molecule type" value="Genomic_DNA"/>
</dbReference>
<evidence type="ECO:0000259" key="1">
    <source>
        <dbReference type="PROSITE" id="PS50181"/>
    </source>
</evidence>
<dbReference type="Gene3D" id="3.80.10.10">
    <property type="entry name" value="Ribonuclease Inhibitor"/>
    <property type="match status" value="1"/>
</dbReference>
<dbReference type="InterPro" id="IPR032675">
    <property type="entry name" value="LRR_dom_sf"/>
</dbReference>
<name>G4TC60_SERID</name>
<dbReference type="AlphaFoldDB" id="G4TC60"/>
<proteinExistence type="predicted"/>
<dbReference type="PROSITE" id="PS50181">
    <property type="entry name" value="FBOX"/>
    <property type="match status" value="1"/>
</dbReference>
<evidence type="ECO:0000313" key="3">
    <source>
        <dbReference type="Proteomes" id="UP000007148"/>
    </source>
</evidence>
<sequence>MDDFRDLLDALPTEDYHEPQIPPAKPDAAVTVLSLPTEVLQEVAEYSQTRDVLSLMRTNRVFYAVGLRRFYESAYLLGNRWTGILSKLPVGTAEDLVAKIKSNKAFQHKLGVLGGLLCQKRHIAHVKRLVIVDYPVSVNGNQSKFNTLLRFLLENAVLLQTFELRGVYADDKTLDFADMQLPFKYLQHITTKDLTTQPTASIIKQVNLASLQVISYVSIPDLIGTIINSSTTLSYLSCRIQLNGNVDIDEAYQQLDELAASIPCVATLSIGFWSYIEAERENELRYIGRLIQKLPRLRELIINQKHWSDNSMEEELAATRICSEANGQLQRLRFGYAWMNYSPKDNDAILWKRDNEVGDELSWTPSPMFHSRWSAWIKLFHSVDKAHNAMVERWGSVLSAHQIPSIEFLTMVSSYRPRALSDYGQSPSD</sequence>
<dbReference type="InParanoid" id="G4TC60"/>
<comment type="caution">
    <text evidence="2">The sequence shown here is derived from an EMBL/GenBank/DDBJ whole genome shotgun (WGS) entry which is preliminary data.</text>
</comment>
<reference evidence="2 3" key="1">
    <citation type="journal article" date="2011" name="PLoS Pathog.">
        <title>Endophytic Life Strategies Decoded by Genome and Transcriptome Analyses of the Mutualistic Root Symbiont Piriformospora indica.</title>
        <authorList>
            <person name="Zuccaro A."/>
            <person name="Lahrmann U."/>
            <person name="Guldener U."/>
            <person name="Langen G."/>
            <person name="Pfiffi S."/>
            <person name="Biedenkopf D."/>
            <person name="Wong P."/>
            <person name="Samans B."/>
            <person name="Grimm C."/>
            <person name="Basiewicz M."/>
            <person name="Murat C."/>
            <person name="Martin F."/>
            <person name="Kogel K.H."/>
        </authorList>
    </citation>
    <scope>NUCLEOTIDE SEQUENCE [LARGE SCALE GENOMIC DNA]</scope>
    <source>
        <strain evidence="2 3">DSM 11827</strain>
    </source>
</reference>
<dbReference type="InterPro" id="IPR001810">
    <property type="entry name" value="F-box_dom"/>
</dbReference>
<protein>
    <recommendedName>
        <fullName evidence="1">F-box domain-containing protein</fullName>
    </recommendedName>
</protein>
<dbReference type="Proteomes" id="UP000007148">
    <property type="component" value="Unassembled WGS sequence"/>
</dbReference>
<feature type="domain" description="F-box" evidence="1">
    <location>
        <begin position="29"/>
        <end position="74"/>
    </location>
</feature>
<dbReference type="SUPFAM" id="SSF52047">
    <property type="entry name" value="RNI-like"/>
    <property type="match status" value="1"/>
</dbReference>
<dbReference type="HOGENOM" id="CLU_637958_0_0_1"/>
<dbReference type="CDD" id="cd09917">
    <property type="entry name" value="F-box_SF"/>
    <property type="match status" value="1"/>
</dbReference>